<dbReference type="PANTHER" id="PTHR43280">
    <property type="entry name" value="ARAC-FAMILY TRANSCRIPTIONAL REGULATOR"/>
    <property type="match status" value="1"/>
</dbReference>
<dbReference type="PROSITE" id="PS01124">
    <property type="entry name" value="HTH_ARAC_FAMILY_2"/>
    <property type="match status" value="1"/>
</dbReference>
<dbReference type="EMBL" id="CP036261">
    <property type="protein sequence ID" value="QDS88138.1"/>
    <property type="molecule type" value="Genomic_DNA"/>
</dbReference>
<sequence length="387" mass="43371">MSDQPFASARRRVALLVHTSTAWCREILAGVAEEASHTGGWDCWIEQRGALENLVLPESWQGEGTICRLNNEELYRQIERRGLPAVNTSWLAEHSTTVCNVVSDETATGRVAAEYFIARGWKNFAYIGKPQSMPYLDRCCPTYVETIQRAGFTTHQRSIQSGSGAVLNQAEMRDIIDWLIEIPKPIATLVWTTTMGYELTKLCHQIGLRVPEDLAILAIELEPLVSALAPVPIAYIDQAPRRIGIEAAKLLNRLMDGNPPPSEPTLVSPRGIAERMSVNAMLVEDDLIQAALAFIRELVNQPITANDVAAATKVPRKTLERQFTTQVGKSVTAVIRQTKLEYAQHLLRETRLATQEIAERTGFHHVETFFRFFKREVGLTPNEYRHG</sequence>
<dbReference type="SMART" id="SM00342">
    <property type="entry name" value="HTH_ARAC"/>
    <property type="match status" value="1"/>
</dbReference>
<dbReference type="PRINTS" id="PR00032">
    <property type="entry name" value="HTHARAC"/>
</dbReference>
<dbReference type="Pfam" id="PF12833">
    <property type="entry name" value="HTH_18"/>
    <property type="match status" value="1"/>
</dbReference>
<reference evidence="5 6" key="1">
    <citation type="submission" date="2019-02" db="EMBL/GenBank/DDBJ databases">
        <title>Deep-cultivation of Planctomycetes and their phenomic and genomic characterization uncovers novel biology.</title>
        <authorList>
            <person name="Wiegand S."/>
            <person name="Jogler M."/>
            <person name="Boedeker C."/>
            <person name="Pinto D."/>
            <person name="Vollmers J."/>
            <person name="Rivas-Marin E."/>
            <person name="Kohn T."/>
            <person name="Peeters S.H."/>
            <person name="Heuer A."/>
            <person name="Rast P."/>
            <person name="Oberbeckmann S."/>
            <person name="Bunk B."/>
            <person name="Jeske O."/>
            <person name="Meyerdierks A."/>
            <person name="Storesund J.E."/>
            <person name="Kallscheuer N."/>
            <person name="Luecker S."/>
            <person name="Lage O.M."/>
            <person name="Pohl T."/>
            <person name="Merkel B.J."/>
            <person name="Hornburger P."/>
            <person name="Mueller R.-W."/>
            <person name="Bruemmer F."/>
            <person name="Labrenz M."/>
            <person name="Spormann A.M."/>
            <person name="Op den Camp H."/>
            <person name="Overmann J."/>
            <person name="Amann R."/>
            <person name="Jetten M.S.M."/>
            <person name="Mascher T."/>
            <person name="Medema M.H."/>
            <person name="Devos D.P."/>
            <person name="Kaster A.-K."/>
            <person name="Ovreas L."/>
            <person name="Rohde M."/>
            <person name="Galperin M.Y."/>
            <person name="Jogler C."/>
        </authorList>
    </citation>
    <scope>NUCLEOTIDE SEQUENCE [LARGE SCALE GENOMIC DNA]</scope>
    <source>
        <strain evidence="5 6">EC9</strain>
    </source>
</reference>
<dbReference type="RefSeq" id="WP_145345119.1">
    <property type="nucleotide sequence ID" value="NZ_CP036261.1"/>
</dbReference>
<dbReference type="Pfam" id="PF13377">
    <property type="entry name" value="Peripla_BP_3"/>
    <property type="match status" value="1"/>
</dbReference>
<protein>
    <submittedName>
        <fullName evidence="5">Xylose operon regulatory protein</fullName>
    </submittedName>
</protein>
<accession>A0A517LZT5</accession>
<keyword evidence="1" id="KW-0805">Transcription regulation</keyword>
<dbReference type="InterPro" id="IPR020449">
    <property type="entry name" value="Tscrpt_reg_AraC-type_HTH"/>
</dbReference>
<dbReference type="InterPro" id="IPR046335">
    <property type="entry name" value="LacI/GalR-like_sensor"/>
</dbReference>
<dbReference type="KEGG" id="ruv:EC9_23250"/>
<dbReference type="PANTHER" id="PTHR43280:SF2">
    <property type="entry name" value="HTH-TYPE TRANSCRIPTIONAL REGULATOR EXSA"/>
    <property type="match status" value="1"/>
</dbReference>
<dbReference type="InterPro" id="IPR018060">
    <property type="entry name" value="HTH_AraC"/>
</dbReference>
<dbReference type="Proteomes" id="UP000319557">
    <property type="component" value="Chromosome"/>
</dbReference>
<dbReference type="AlphaFoldDB" id="A0A517LZT5"/>
<keyword evidence="2" id="KW-0238">DNA-binding</keyword>
<name>A0A517LZT5_9BACT</name>
<evidence type="ECO:0000256" key="1">
    <source>
        <dbReference type="ARBA" id="ARBA00023015"/>
    </source>
</evidence>
<evidence type="ECO:0000259" key="4">
    <source>
        <dbReference type="PROSITE" id="PS01124"/>
    </source>
</evidence>
<dbReference type="Gene3D" id="1.10.10.60">
    <property type="entry name" value="Homeodomain-like"/>
    <property type="match status" value="1"/>
</dbReference>
<keyword evidence="6" id="KW-1185">Reference proteome</keyword>
<dbReference type="Gene3D" id="3.40.50.2300">
    <property type="match status" value="2"/>
</dbReference>
<gene>
    <name evidence="5" type="primary">xylR_6</name>
    <name evidence="5" type="ORF">EC9_23250</name>
</gene>
<dbReference type="CDD" id="cd01543">
    <property type="entry name" value="PBP1_XylR"/>
    <property type="match status" value="1"/>
</dbReference>
<evidence type="ECO:0000256" key="3">
    <source>
        <dbReference type="ARBA" id="ARBA00023163"/>
    </source>
</evidence>
<feature type="domain" description="HTH araC/xylS-type" evidence="4">
    <location>
        <begin position="289"/>
        <end position="387"/>
    </location>
</feature>
<proteinExistence type="predicted"/>
<dbReference type="SUPFAM" id="SSF46689">
    <property type="entry name" value="Homeodomain-like"/>
    <property type="match status" value="1"/>
</dbReference>
<evidence type="ECO:0000313" key="6">
    <source>
        <dbReference type="Proteomes" id="UP000319557"/>
    </source>
</evidence>
<evidence type="ECO:0000313" key="5">
    <source>
        <dbReference type="EMBL" id="QDS88138.1"/>
    </source>
</evidence>
<dbReference type="GO" id="GO:0043565">
    <property type="term" value="F:sequence-specific DNA binding"/>
    <property type="evidence" value="ECO:0007669"/>
    <property type="project" value="InterPro"/>
</dbReference>
<dbReference type="OrthoDB" id="9795616at2"/>
<dbReference type="InterPro" id="IPR009057">
    <property type="entry name" value="Homeodomain-like_sf"/>
</dbReference>
<dbReference type="InterPro" id="IPR028082">
    <property type="entry name" value="Peripla_BP_I"/>
</dbReference>
<organism evidence="5 6">
    <name type="scientific">Rosistilla ulvae</name>
    <dbReference type="NCBI Taxonomy" id="1930277"/>
    <lineage>
        <taxon>Bacteria</taxon>
        <taxon>Pseudomonadati</taxon>
        <taxon>Planctomycetota</taxon>
        <taxon>Planctomycetia</taxon>
        <taxon>Pirellulales</taxon>
        <taxon>Pirellulaceae</taxon>
        <taxon>Rosistilla</taxon>
    </lineage>
</organism>
<evidence type="ECO:0000256" key="2">
    <source>
        <dbReference type="ARBA" id="ARBA00023125"/>
    </source>
</evidence>
<dbReference type="SUPFAM" id="SSF53822">
    <property type="entry name" value="Periplasmic binding protein-like I"/>
    <property type="match status" value="1"/>
</dbReference>
<dbReference type="GO" id="GO:0003700">
    <property type="term" value="F:DNA-binding transcription factor activity"/>
    <property type="evidence" value="ECO:0007669"/>
    <property type="project" value="InterPro"/>
</dbReference>
<keyword evidence="3" id="KW-0804">Transcription</keyword>